<comment type="caution">
    <text evidence="2">The sequence shown here is derived from an EMBL/GenBank/DDBJ whole genome shotgun (WGS) entry which is preliminary data.</text>
</comment>
<gene>
    <name evidence="2" type="ORF">CRM22_010414</name>
</gene>
<dbReference type="NCBIfam" id="TIGR01571">
    <property type="entry name" value="A_thal_Cys_rich"/>
    <property type="match status" value="1"/>
</dbReference>
<dbReference type="AlphaFoldDB" id="A0A4S2KYZ5"/>
<reference evidence="2 3" key="1">
    <citation type="journal article" date="2019" name="BMC Genomics">
        <title>New insights from Opisthorchis felineus genome: update on genomics of the epidemiologically important liver flukes.</title>
        <authorList>
            <person name="Ershov N.I."/>
            <person name="Mordvinov V.A."/>
            <person name="Prokhortchouk E.B."/>
            <person name="Pakharukova M.Y."/>
            <person name="Gunbin K.V."/>
            <person name="Ustyantsev K."/>
            <person name="Genaev M.A."/>
            <person name="Blinov A.G."/>
            <person name="Mazur A."/>
            <person name="Boulygina E."/>
            <person name="Tsygankova S."/>
            <person name="Khrameeva E."/>
            <person name="Chekanov N."/>
            <person name="Fan G."/>
            <person name="Xiao A."/>
            <person name="Zhang H."/>
            <person name="Xu X."/>
            <person name="Yang H."/>
            <person name="Solovyev V."/>
            <person name="Lee S.M."/>
            <person name="Liu X."/>
            <person name="Afonnikov D.A."/>
            <person name="Skryabin K.G."/>
        </authorList>
    </citation>
    <scope>NUCLEOTIDE SEQUENCE [LARGE SCALE GENOMIC DNA]</scope>
    <source>
        <strain evidence="2">AK-0245</strain>
        <tissue evidence="2">Whole organism</tissue>
    </source>
</reference>
<organism evidence="2 3">
    <name type="scientific">Opisthorchis felineus</name>
    <dbReference type="NCBI Taxonomy" id="147828"/>
    <lineage>
        <taxon>Eukaryota</taxon>
        <taxon>Metazoa</taxon>
        <taxon>Spiralia</taxon>
        <taxon>Lophotrochozoa</taxon>
        <taxon>Platyhelminthes</taxon>
        <taxon>Trematoda</taxon>
        <taxon>Digenea</taxon>
        <taxon>Opisthorchiida</taxon>
        <taxon>Opisthorchiata</taxon>
        <taxon>Opisthorchiidae</taxon>
        <taxon>Opisthorchis</taxon>
    </lineage>
</organism>
<keyword evidence="3" id="KW-1185">Reference proteome</keyword>
<dbReference type="InterPro" id="IPR006461">
    <property type="entry name" value="PLAC_motif_containing"/>
</dbReference>
<dbReference type="Proteomes" id="UP000308267">
    <property type="component" value="Unassembled WGS sequence"/>
</dbReference>
<dbReference type="EMBL" id="SJOL01009840">
    <property type="protein sequence ID" value="TGZ55360.1"/>
    <property type="molecule type" value="Genomic_DNA"/>
</dbReference>
<evidence type="ECO:0000313" key="2">
    <source>
        <dbReference type="EMBL" id="TGZ55360.1"/>
    </source>
</evidence>
<proteinExistence type="inferred from homology"/>
<protein>
    <submittedName>
        <fullName evidence="2">Uncharacterized protein</fullName>
    </submittedName>
</protein>
<evidence type="ECO:0000256" key="1">
    <source>
        <dbReference type="ARBA" id="ARBA00009024"/>
    </source>
</evidence>
<dbReference type="STRING" id="147828.A0A4S2KYZ5"/>
<dbReference type="OrthoDB" id="1045822at2759"/>
<evidence type="ECO:0000313" key="3">
    <source>
        <dbReference type="Proteomes" id="UP000308267"/>
    </source>
</evidence>
<accession>A0A4S2KYZ5</accession>
<sequence length="111" mass="12917">MVVETQPVRVQYRDWNDGLCACTNDSKICWCTLCCYWCRLCYISQKFGDPFCLPIIMPCVGLAFGLLHRGRQRINGTVCRDFCENVWCTTCYVCRLQRDMKYTEMKNGSLG</sequence>
<name>A0A4S2KYZ5_OPIFE</name>
<comment type="similarity">
    <text evidence="1">Belongs to the cornifelin family.</text>
</comment>